<keyword evidence="8" id="KW-1133">Transmembrane helix</keyword>
<dbReference type="SUPFAM" id="SSF48264">
    <property type="entry name" value="Cytochrome P450"/>
    <property type="match status" value="1"/>
</dbReference>
<reference evidence="15 16" key="1">
    <citation type="journal article" date="2019" name="Nat. Ecol. Evol.">
        <title>Megaphylogeny resolves global patterns of mushroom evolution.</title>
        <authorList>
            <person name="Varga T."/>
            <person name="Krizsan K."/>
            <person name="Foldi C."/>
            <person name="Dima B."/>
            <person name="Sanchez-Garcia M."/>
            <person name="Sanchez-Ramirez S."/>
            <person name="Szollosi G.J."/>
            <person name="Szarkandi J.G."/>
            <person name="Papp V."/>
            <person name="Albert L."/>
            <person name="Andreopoulos W."/>
            <person name="Angelini C."/>
            <person name="Antonin V."/>
            <person name="Barry K.W."/>
            <person name="Bougher N.L."/>
            <person name="Buchanan P."/>
            <person name="Buyck B."/>
            <person name="Bense V."/>
            <person name="Catcheside P."/>
            <person name="Chovatia M."/>
            <person name="Cooper J."/>
            <person name="Damon W."/>
            <person name="Desjardin D."/>
            <person name="Finy P."/>
            <person name="Geml J."/>
            <person name="Haridas S."/>
            <person name="Hughes K."/>
            <person name="Justo A."/>
            <person name="Karasinski D."/>
            <person name="Kautmanova I."/>
            <person name="Kiss B."/>
            <person name="Kocsube S."/>
            <person name="Kotiranta H."/>
            <person name="LaButti K.M."/>
            <person name="Lechner B.E."/>
            <person name="Liimatainen K."/>
            <person name="Lipzen A."/>
            <person name="Lukacs Z."/>
            <person name="Mihaltcheva S."/>
            <person name="Morgado L.N."/>
            <person name="Niskanen T."/>
            <person name="Noordeloos M.E."/>
            <person name="Ohm R.A."/>
            <person name="Ortiz-Santana B."/>
            <person name="Ovrebo C."/>
            <person name="Racz N."/>
            <person name="Riley R."/>
            <person name="Savchenko A."/>
            <person name="Shiryaev A."/>
            <person name="Soop K."/>
            <person name="Spirin V."/>
            <person name="Szebenyi C."/>
            <person name="Tomsovsky M."/>
            <person name="Tulloss R.E."/>
            <person name="Uehling J."/>
            <person name="Grigoriev I.V."/>
            <person name="Vagvolgyi C."/>
            <person name="Papp T."/>
            <person name="Martin F.M."/>
            <person name="Miettinen O."/>
            <person name="Hibbett D.S."/>
            <person name="Nagy L.G."/>
        </authorList>
    </citation>
    <scope>NUCLEOTIDE SEQUENCE [LARGE SCALE GENOMIC DNA]</scope>
    <source>
        <strain evidence="15 16">CBS 121175</strain>
    </source>
</reference>
<dbReference type="InterPro" id="IPR036396">
    <property type="entry name" value="Cyt_P450_sf"/>
</dbReference>
<evidence type="ECO:0000256" key="13">
    <source>
        <dbReference type="PIRSR" id="PIRSR602401-1"/>
    </source>
</evidence>
<evidence type="ECO:0000256" key="6">
    <source>
        <dbReference type="ARBA" id="ARBA00022692"/>
    </source>
</evidence>
<keyword evidence="12" id="KW-0472">Membrane</keyword>
<protein>
    <submittedName>
        <fullName evidence="15">Cytochrome P450</fullName>
    </submittedName>
</protein>
<dbReference type="GO" id="GO:0004497">
    <property type="term" value="F:monooxygenase activity"/>
    <property type="evidence" value="ECO:0007669"/>
    <property type="project" value="UniProtKB-KW"/>
</dbReference>
<evidence type="ECO:0000256" key="4">
    <source>
        <dbReference type="ARBA" id="ARBA00010617"/>
    </source>
</evidence>
<gene>
    <name evidence="15" type="ORF">FA15DRAFT_239914</name>
</gene>
<dbReference type="AlphaFoldDB" id="A0A5C3LF37"/>
<evidence type="ECO:0000256" key="2">
    <source>
        <dbReference type="ARBA" id="ARBA00004370"/>
    </source>
</evidence>
<comment type="cofactor">
    <cofactor evidence="1 13">
        <name>heme</name>
        <dbReference type="ChEBI" id="CHEBI:30413"/>
    </cofactor>
</comment>
<dbReference type="PANTHER" id="PTHR24305">
    <property type="entry name" value="CYTOCHROME P450"/>
    <property type="match status" value="1"/>
</dbReference>
<dbReference type="GO" id="GO:0016020">
    <property type="term" value="C:membrane"/>
    <property type="evidence" value="ECO:0007669"/>
    <property type="project" value="UniProtKB-SubCell"/>
</dbReference>
<keyword evidence="7 13" id="KW-0479">Metal-binding</keyword>
<comment type="pathway">
    <text evidence="3">Secondary metabolite biosynthesis; terpenoid biosynthesis.</text>
</comment>
<dbReference type="PRINTS" id="PR00385">
    <property type="entry name" value="P450"/>
</dbReference>
<keyword evidence="16" id="KW-1185">Reference proteome</keyword>
<dbReference type="GO" id="GO:0020037">
    <property type="term" value="F:heme binding"/>
    <property type="evidence" value="ECO:0007669"/>
    <property type="project" value="InterPro"/>
</dbReference>
<evidence type="ECO:0000256" key="7">
    <source>
        <dbReference type="ARBA" id="ARBA00022723"/>
    </source>
</evidence>
<dbReference type="InterPro" id="IPR050121">
    <property type="entry name" value="Cytochrome_P450_monoxygenase"/>
</dbReference>
<accession>A0A5C3LF37</accession>
<feature type="binding site" description="axial binding residue" evidence="13">
    <location>
        <position position="431"/>
    </location>
    <ligand>
        <name>heme</name>
        <dbReference type="ChEBI" id="CHEBI:30413"/>
    </ligand>
    <ligandPart>
        <name>Fe</name>
        <dbReference type="ChEBI" id="CHEBI:18248"/>
    </ligandPart>
</feature>
<evidence type="ECO:0000313" key="16">
    <source>
        <dbReference type="Proteomes" id="UP000307440"/>
    </source>
</evidence>
<evidence type="ECO:0000256" key="8">
    <source>
        <dbReference type="ARBA" id="ARBA00022989"/>
    </source>
</evidence>
<keyword evidence="9" id="KW-0560">Oxidoreductase</keyword>
<organism evidence="15 16">
    <name type="scientific">Coprinopsis marcescibilis</name>
    <name type="common">Agaric fungus</name>
    <name type="synonym">Psathyrella marcescibilis</name>
    <dbReference type="NCBI Taxonomy" id="230819"/>
    <lineage>
        <taxon>Eukaryota</taxon>
        <taxon>Fungi</taxon>
        <taxon>Dikarya</taxon>
        <taxon>Basidiomycota</taxon>
        <taxon>Agaricomycotina</taxon>
        <taxon>Agaricomycetes</taxon>
        <taxon>Agaricomycetidae</taxon>
        <taxon>Agaricales</taxon>
        <taxon>Agaricineae</taxon>
        <taxon>Psathyrellaceae</taxon>
        <taxon>Coprinopsis</taxon>
    </lineage>
</organism>
<dbReference type="GO" id="GO:0016705">
    <property type="term" value="F:oxidoreductase activity, acting on paired donors, with incorporation or reduction of molecular oxygen"/>
    <property type="evidence" value="ECO:0007669"/>
    <property type="project" value="InterPro"/>
</dbReference>
<keyword evidence="11" id="KW-0503">Monooxygenase</keyword>
<dbReference type="InterPro" id="IPR001128">
    <property type="entry name" value="Cyt_P450"/>
</dbReference>
<evidence type="ECO:0000256" key="9">
    <source>
        <dbReference type="ARBA" id="ARBA00023002"/>
    </source>
</evidence>
<dbReference type="EMBL" id="ML210168">
    <property type="protein sequence ID" value="TFK27111.1"/>
    <property type="molecule type" value="Genomic_DNA"/>
</dbReference>
<evidence type="ECO:0000256" key="5">
    <source>
        <dbReference type="ARBA" id="ARBA00022617"/>
    </source>
</evidence>
<dbReference type="Gene3D" id="1.10.630.10">
    <property type="entry name" value="Cytochrome P450"/>
    <property type="match status" value="1"/>
</dbReference>
<dbReference type="Pfam" id="PF00067">
    <property type="entry name" value="p450"/>
    <property type="match status" value="1"/>
</dbReference>
<evidence type="ECO:0000256" key="12">
    <source>
        <dbReference type="ARBA" id="ARBA00023136"/>
    </source>
</evidence>
<dbReference type="InterPro" id="IPR002401">
    <property type="entry name" value="Cyt_P450_E_grp-I"/>
</dbReference>
<evidence type="ECO:0000256" key="11">
    <source>
        <dbReference type="ARBA" id="ARBA00023033"/>
    </source>
</evidence>
<evidence type="ECO:0000256" key="14">
    <source>
        <dbReference type="SAM" id="MobiDB-lite"/>
    </source>
</evidence>
<keyword evidence="10 13" id="KW-0408">Iron</keyword>
<evidence type="ECO:0000256" key="10">
    <source>
        <dbReference type="ARBA" id="ARBA00023004"/>
    </source>
</evidence>
<name>A0A5C3LF37_COPMA</name>
<sequence length="487" mass="54495">MASTNYLQQLLKQGDVSSLRQAAIIVAATCVLWKIIRNWTSKRPLDKIPGPKSSSYVTGNLMDLFQPDGLDCHDELAKNYPGVAKVPSMMGISCRMSSILRRFTISWSRFNKIIFGDSLLATLGDHHRKQRKLLNPVFSIAMREMILIFYNVAYKLRDSIHGEVSNGKNEVDVHSWASRTALEIIGQSGLGTSFDRLEPDSPSHPSLTPSRTSRRPVQNICDIFESKKRAFELGDDAIREQVSKVTANMSATEEDKLPEEELIAQMSTLMFAAMDTTSNALSRTLDILSAPQDAHDRLRQEILEAKKLHGELSYDELNNLTFLDAVCRETLRLYPPAPVVLRETRQDTVLPLARTLTTLDGKQTNEIMVPRGTQVIVSIMSCNKDPLIWGPDANEWKPERWLSPPLASFVDAHIPGVYSHLMTFIGGNRACIGFKISQLEMKVILCILLGSFKFTQTDKKVKWRFNGLGITQPAVDSPAGYLKTSCP</sequence>
<dbReference type="STRING" id="230819.A0A5C3LF37"/>
<proteinExistence type="inferred from homology"/>
<dbReference type="PANTHER" id="PTHR24305:SF166">
    <property type="entry name" value="CYTOCHROME P450 12A4, MITOCHONDRIAL-RELATED"/>
    <property type="match status" value="1"/>
</dbReference>
<dbReference type="GO" id="GO:0005506">
    <property type="term" value="F:iron ion binding"/>
    <property type="evidence" value="ECO:0007669"/>
    <property type="project" value="InterPro"/>
</dbReference>
<dbReference type="PRINTS" id="PR00463">
    <property type="entry name" value="EP450I"/>
</dbReference>
<feature type="region of interest" description="Disordered" evidence="14">
    <location>
        <begin position="194"/>
        <end position="214"/>
    </location>
</feature>
<keyword evidence="5 13" id="KW-0349">Heme</keyword>
<evidence type="ECO:0000313" key="15">
    <source>
        <dbReference type="EMBL" id="TFK27111.1"/>
    </source>
</evidence>
<evidence type="ECO:0000256" key="3">
    <source>
        <dbReference type="ARBA" id="ARBA00004721"/>
    </source>
</evidence>
<comment type="subcellular location">
    <subcellularLocation>
        <location evidence="2">Membrane</location>
    </subcellularLocation>
</comment>
<evidence type="ECO:0000256" key="1">
    <source>
        <dbReference type="ARBA" id="ARBA00001971"/>
    </source>
</evidence>
<comment type="similarity">
    <text evidence="4">Belongs to the cytochrome P450 family.</text>
</comment>
<dbReference type="Proteomes" id="UP000307440">
    <property type="component" value="Unassembled WGS sequence"/>
</dbReference>
<dbReference type="OrthoDB" id="1470350at2759"/>
<keyword evidence="6" id="KW-0812">Transmembrane</keyword>